<evidence type="ECO:0000256" key="4">
    <source>
        <dbReference type="ARBA" id="ARBA00023315"/>
    </source>
</evidence>
<comment type="function">
    <text evidence="5">Catalyzes the transfer of endogenously produced octanoic acid from octanoyl-acyl-carrier-protein onto the lipoyl domains of lipoate-dependent enzymes. Lipoyl-ACP can also act as a substrate although octanoyl-ACP is likely to be the physiological substrate.</text>
</comment>
<evidence type="ECO:0000313" key="10">
    <source>
        <dbReference type="EMBL" id="KAF4595193.1"/>
    </source>
</evidence>
<dbReference type="PROSITE" id="PS51733">
    <property type="entry name" value="BPL_LPL_CATALYTIC"/>
    <property type="match status" value="1"/>
</dbReference>
<dbReference type="InterPro" id="IPR004143">
    <property type="entry name" value="BPL_LPL_catalytic"/>
</dbReference>
<feature type="active site" description="Acyl-thioester intermediate" evidence="6">
    <location>
        <position position="232"/>
    </location>
</feature>
<dbReference type="PANTHER" id="PTHR10993:SF7">
    <property type="entry name" value="LIPOYLTRANSFERASE 2, MITOCHONDRIAL-RELATED"/>
    <property type="match status" value="1"/>
</dbReference>
<dbReference type="NCBIfam" id="TIGR00214">
    <property type="entry name" value="lipB"/>
    <property type="match status" value="1"/>
</dbReference>
<evidence type="ECO:0000256" key="5">
    <source>
        <dbReference type="PIRNR" id="PIRNR016262"/>
    </source>
</evidence>
<sequence>MWRYVARTRRRPRFRAPGPMQLTGRSLSVLTHSHLEGMVKYEAAHSVQEQHRLRLLEQKSQPNQTTEPPLLVSFEAAPTFTFGRRQDCLAVDTKKLRQPLHVGIAGRSFCPVVVNTNRGGLTTYHGPGQLVLWPIVDLRSTLHPHYGVRDYARHLQDVTRRLLAEDFAIQTVVVEDEPGVWVPEDKSGPRRKIAAFGIHLRRYVAALGVAINVNVSVEGAKDANPWARIVPCGLPDRHVTSMAVEMGGKAPCEWNLGNIASRWAEIFEQGLMDASKRIGP</sequence>
<dbReference type="GO" id="GO:0033819">
    <property type="term" value="F:lipoyl(octanoyl) transferase activity"/>
    <property type="evidence" value="ECO:0007669"/>
    <property type="project" value="UniProtKB-EC"/>
</dbReference>
<evidence type="ECO:0000313" key="11">
    <source>
        <dbReference type="Proteomes" id="UP000562929"/>
    </source>
</evidence>
<dbReference type="EMBL" id="JAACLJ010000001">
    <property type="protein sequence ID" value="KAF4595193.1"/>
    <property type="molecule type" value="Genomic_DNA"/>
</dbReference>
<evidence type="ECO:0000256" key="7">
    <source>
        <dbReference type="PIRSR" id="PIRSR016262-2"/>
    </source>
</evidence>
<evidence type="ECO:0000256" key="1">
    <source>
        <dbReference type="ARBA" id="ARBA00004821"/>
    </source>
</evidence>
<proteinExistence type="inferred from homology"/>
<evidence type="ECO:0000259" key="9">
    <source>
        <dbReference type="PROSITE" id="PS51733"/>
    </source>
</evidence>
<dbReference type="SUPFAM" id="SSF55681">
    <property type="entry name" value="Class II aaRS and biotin synthetases"/>
    <property type="match status" value="1"/>
</dbReference>
<comment type="catalytic activity">
    <reaction evidence="5">
        <text>octanoyl-[ACP] + L-lysyl-[protein] = N(6)-octanoyl-L-lysyl-[protein] + holo-[ACP] + H(+)</text>
        <dbReference type="Rhea" id="RHEA:17665"/>
        <dbReference type="Rhea" id="RHEA-COMP:9636"/>
        <dbReference type="Rhea" id="RHEA-COMP:9685"/>
        <dbReference type="Rhea" id="RHEA-COMP:9752"/>
        <dbReference type="Rhea" id="RHEA-COMP:9928"/>
        <dbReference type="ChEBI" id="CHEBI:15378"/>
        <dbReference type="ChEBI" id="CHEBI:29969"/>
        <dbReference type="ChEBI" id="CHEBI:64479"/>
        <dbReference type="ChEBI" id="CHEBI:78463"/>
        <dbReference type="ChEBI" id="CHEBI:78809"/>
        <dbReference type="EC" id="2.3.1.181"/>
    </reaction>
</comment>
<protein>
    <recommendedName>
        <fullName evidence="5">Octanoyltransferase</fullName>
        <ecNumber evidence="5">2.3.1.181</ecNumber>
    </recommendedName>
</protein>
<dbReference type="OrthoDB" id="19908at2759"/>
<dbReference type="Pfam" id="PF21948">
    <property type="entry name" value="LplA-B_cat"/>
    <property type="match status" value="1"/>
</dbReference>
<evidence type="ECO:0000256" key="8">
    <source>
        <dbReference type="PIRSR" id="PIRSR016262-3"/>
    </source>
</evidence>
<dbReference type="EC" id="2.3.1.181" evidence="5"/>
<feature type="binding site" evidence="7">
    <location>
        <begin position="195"/>
        <end position="197"/>
    </location>
    <ligand>
        <name>substrate</name>
    </ligand>
</feature>
<dbReference type="InterPro" id="IPR045864">
    <property type="entry name" value="aa-tRNA-synth_II/BPL/LPL"/>
</dbReference>
<dbReference type="InterPro" id="IPR000544">
    <property type="entry name" value="Octanoyltransferase"/>
</dbReference>
<dbReference type="AlphaFoldDB" id="A0A8H4QD53"/>
<comment type="similarity">
    <text evidence="2 5">Belongs to the LipB family.</text>
</comment>
<accession>A0A8H4QD53</accession>
<keyword evidence="11" id="KW-1185">Reference proteome</keyword>
<dbReference type="Proteomes" id="UP000562929">
    <property type="component" value="Unassembled WGS sequence"/>
</dbReference>
<dbReference type="Gene3D" id="3.30.930.10">
    <property type="entry name" value="Bira Bifunctional Protein, Domain 2"/>
    <property type="match status" value="1"/>
</dbReference>
<dbReference type="UniPathway" id="UPA00538">
    <property type="reaction ID" value="UER00592"/>
</dbReference>
<comment type="caution">
    <text evidence="10">The sequence shown here is derived from an EMBL/GenBank/DDBJ whole genome shotgun (WGS) entry which is preliminary data.</text>
</comment>
<evidence type="ECO:0000256" key="2">
    <source>
        <dbReference type="ARBA" id="ARBA00007907"/>
    </source>
</evidence>
<name>A0A8H4QD53_9HYPO</name>
<reference evidence="10 11" key="1">
    <citation type="journal article" date="2020" name="G3 (Bethesda)">
        <title>Genetic Underpinnings of Host Manipulation by Ophiocordyceps as Revealed by Comparative Transcriptomics.</title>
        <authorList>
            <person name="Will I."/>
            <person name="Das B."/>
            <person name="Trinh T."/>
            <person name="Brachmann A."/>
            <person name="Ohm R.A."/>
            <person name="de Bekker C."/>
        </authorList>
    </citation>
    <scope>NUCLEOTIDE SEQUENCE [LARGE SCALE GENOMIC DNA]</scope>
    <source>
        <strain evidence="10 11">EC05</strain>
    </source>
</reference>
<feature type="binding site" evidence="7">
    <location>
        <begin position="208"/>
        <end position="210"/>
    </location>
    <ligand>
        <name>substrate</name>
    </ligand>
</feature>
<keyword evidence="4 5" id="KW-0012">Acyltransferase</keyword>
<dbReference type="PIRSF" id="PIRSF016262">
    <property type="entry name" value="LPLase"/>
    <property type="match status" value="1"/>
</dbReference>
<feature type="site" description="Lowers pKa of active site Cys" evidence="8">
    <location>
        <position position="192"/>
    </location>
</feature>
<gene>
    <name evidence="10" type="ORF">GQ602_000806</name>
</gene>
<feature type="binding site" evidence="7">
    <location>
        <begin position="118"/>
        <end position="125"/>
    </location>
    <ligand>
        <name>substrate</name>
    </ligand>
</feature>
<feature type="domain" description="BPL/LPL catalytic" evidence="9">
    <location>
        <begin position="65"/>
        <end position="271"/>
    </location>
</feature>
<dbReference type="GO" id="GO:0009249">
    <property type="term" value="P:protein lipoylation"/>
    <property type="evidence" value="ECO:0007669"/>
    <property type="project" value="InterPro"/>
</dbReference>
<evidence type="ECO:0000256" key="3">
    <source>
        <dbReference type="ARBA" id="ARBA00022679"/>
    </source>
</evidence>
<keyword evidence="3 5" id="KW-0808">Transferase</keyword>
<organism evidence="10 11">
    <name type="scientific">Ophiocordyceps camponoti-floridani</name>
    <dbReference type="NCBI Taxonomy" id="2030778"/>
    <lineage>
        <taxon>Eukaryota</taxon>
        <taxon>Fungi</taxon>
        <taxon>Dikarya</taxon>
        <taxon>Ascomycota</taxon>
        <taxon>Pezizomycotina</taxon>
        <taxon>Sordariomycetes</taxon>
        <taxon>Hypocreomycetidae</taxon>
        <taxon>Hypocreales</taxon>
        <taxon>Ophiocordycipitaceae</taxon>
        <taxon>Ophiocordyceps</taxon>
    </lineage>
</organism>
<comment type="pathway">
    <text evidence="1 5">Protein modification; protein lipoylation via endogenous pathway; protein N(6)-(lipoyl)lysine from octanoyl-[acyl-carrier-protein]: step 1/2.</text>
</comment>
<evidence type="ECO:0000256" key="6">
    <source>
        <dbReference type="PIRSR" id="PIRSR016262-1"/>
    </source>
</evidence>
<dbReference type="PANTHER" id="PTHR10993">
    <property type="entry name" value="OCTANOYLTRANSFERASE"/>
    <property type="match status" value="1"/>
</dbReference>